<dbReference type="RefSeq" id="WP_028733138.1">
    <property type="nucleotide sequence ID" value="NZ_CP050103.1"/>
</dbReference>
<dbReference type="InterPro" id="IPR051545">
    <property type="entry name" value="NAD(P)H_dehydrogenase_qn"/>
</dbReference>
<dbReference type="GO" id="GO:0003955">
    <property type="term" value="F:NAD(P)H dehydrogenase (quinone) activity"/>
    <property type="evidence" value="ECO:0007669"/>
    <property type="project" value="TreeGrafter"/>
</dbReference>
<dbReference type="InterPro" id="IPR003680">
    <property type="entry name" value="Flavodoxin_fold"/>
</dbReference>
<dbReference type="GeneID" id="61424391"/>
<evidence type="ECO:0000256" key="1">
    <source>
        <dbReference type="ARBA" id="ARBA00006252"/>
    </source>
</evidence>
<evidence type="ECO:0000313" key="4">
    <source>
        <dbReference type="EMBL" id="AOO93988.1"/>
    </source>
</evidence>
<evidence type="ECO:0000256" key="2">
    <source>
        <dbReference type="ARBA" id="ARBA00023002"/>
    </source>
</evidence>
<dbReference type="GO" id="GO:0005829">
    <property type="term" value="C:cytosol"/>
    <property type="evidence" value="ECO:0007669"/>
    <property type="project" value="TreeGrafter"/>
</dbReference>
<dbReference type="PANTHER" id="PTHR10204:SF34">
    <property type="entry name" value="NAD(P)H DEHYDROGENASE [QUINONE] 1 ISOFORM 1"/>
    <property type="match status" value="1"/>
</dbReference>
<reference evidence="4" key="2">
    <citation type="journal article" date="2016" name="Front. Microbiol.">
        <title>The Regulatory Protein RosR Affects Rhizobium leguminosarum bv. trifolii Protein Profiles, Cell Surface Properties, and Symbiosis with Clover.</title>
        <authorList>
            <person name="Rachwal K."/>
            <person name="Boguszewska A."/>
            <person name="Kopcinska J."/>
            <person name="Karas M."/>
            <person name="Tchorzewski M."/>
            <person name="Janczarek M."/>
        </authorList>
    </citation>
    <scope>NUCLEOTIDE SEQUENCE</scope>
    <source>
        <strain evidence="4">Rt24.2</strain>
    </source>
</reference>
<accession>A0A1B8R3D7</accession>
<comment type="similarity">
    <text evidence="1">Belongs to the NAD(P)H dehydrogenase (quinone) family.</text>
</comment>
<dbReference type="AlphaFoldDB" id="A0A1B8R3D7"/>
<feature type="domain" description="Flavodoxin-like fold" evidence="3">
    <location>
        <begin position="1"/>
        <end position="188"/>
    </location>
</feature>
<dbReference type="Pfam" id="PF02525">
    <property type="entry name" value="Flavodoxin_2"/>
    <property type="match status" value="1"/>
</dbReference>
<proteinExistence type="inferred from homology"/>
<sequence>MHALIVVAHPDPQSLTHRVAAHLAEGVTLSDAGHSVEFADLAAEGFDPRFTAADIALHLRKGVLPADVAAEQARVDRADALVLVYPVYWWSMPGLIKGWIDRVFTNGWAYDDRPDTGLVKLLGRLPVHLVGLGGADAGTYVRHGYFGAMKTQIDHGIFDYCGARVVTSELLLEAGPNHAAAHLETARAVGRRLFDTSRRYEATDRVKVPEFR</sequence>
<protein>
    <submittedName>
        <fullName evidence="4">NADPH dehydrogenase</fullName>
    </submittedName>
</protein>
<name>A0A1B8R3D7_RHILT</name>
<dbReference type="PANTHER" id="PTHR10204">
    <property type="entry name" value="NAD P H OXIDOREDUCTASE-RELATED"/>
    <property type="match status" value="1"/>
</dbReference>
<reference evidence="4" key="1">
    <citation type="journal article" date="2015" name="BMC Genomics">
        <title>Transcriptome profiling of a Rhizobium leguminosarum bv. trifolii rosR mutant reveals the role of the transcriptional regulator RosR in motility, synthesis of cell-surface components, and other cellular processes.</title>
        <authorList>
            <person name="Rachwal K."/>
            <person name="Matczynska E."/>
            <person name="Janczarek M."/>
        </authorList>
    </citation>
    <scope>NUCLEOTIDE SEQUENCE</scope>
    <source>
        <strain evidence="4">Rt24.2</strain>
    </source>
</reference>
<evidence type="ECO:0000259" key="3">
    <source>
        <dbReference type="Pfam" id="PF02525"/>
    </source>
</evidence>
<dbReference type="InterPro" id="IPR029039">
    <property type="entry name" value="Flavoprotein-like_sf"/>
</dbReference>
<keyword evidence="2" id="KW-0560">Oxidoreductase</keyword>
<dbReference type="SUPFAM" id="SSF52218">
    <property type="entry name" value="Flavoproteins"/>
    <property type="match status" value="1"/>
</dbReference>
<dbReference type="EMBL" id="KX491624">
    <property type="protein sequence ID" value="AOO93988.1"/>
    <property type="molecule type" value="Genomic_DNA"/>
</dbReference>
<organism evidence="4">
    <name type="scientific">Rhizobium leguminosarum bv. trifolii</name>
    <dbReference type="NCBI Taxonomy" id="386"/>
    <lineage>
        <taxon>Bacteria</taxon>
        <taxon>Pseudomonadati</taxon>
        <taxon>Pseudomonadota</taxon>
        <taxon>Alphaproteobacteria</taxon>
        <taxon>Hyphomicrobiales</taxon>
        <taxon>Rhizobiaceae</taxon>
        <taxon>Rhizobium/Agrobacterium group</taxon>
        <taxon>Rhizobium</taxon>
    </lineage>
</organism>
<dbReference type="Gene3D" id="3.40.50.360">
    <property type="match status" value="1"/>
</dbReference>